<dbReference type="EMBL" id="MCFL01000019">
    <property type="protein sequence ID" value="ORZ35970.1"/>
    <property type="molecule type" value="Genomic_DNA"/>
</dbReference>
<evidence type="ECO:0000313" key="2">
    <source>
        <dbReference type="EMBL" id="ORZ35970.1"/>
    </source>
</evidence>
<feature type="domain" description="B30.2/SPRY" evidence="1">
    <location>
        <begin position="1"/>
        <end position="105"/>
    </location>
</feature>
<feature type="non-terminal residue" evidence="2">
    <location>
        <position position="105"/>
    </location>
</feature>
<name>A0A1Y2HN15_9FUNG</name>
<dbReference type="SMART" id="SM00449">
    <property type="entry name" value="SPRY"/>
    <property type="match status" value="1"/>
</dbReference>
<reference evidence="2 3" key="1">
    <citation type="submission" date="2016-07" db="EMBL/GenBank/DDBJ databases">
        <title>Pervasive Adenine N6-methylation of Active Genes in Fungi.</title>
        <authorList>
            <consortium name="DOE Joint Genome Institute"/>
            <person name="Mondo S.J."/>
            <person name="Dannebaum R.O."/>
            <person name="Kuo R.C."/>
            <person name="Labutti K."/>
            <person name="Haridas S."/>
            <person name="Kuo A."/>
            <person name="Salamov A."/>
            <person name="Ahrendt S.R."/>
            <person name="Lipzen A."/>
            <person name="Sullivan W."/>
            <person name="Andreopoulos W.B."/>
            <person name="Clum A."/>
            <person name="Lindquist E."/>
            <person name="Daum C."/>
            <person name="Ramamoorthy G.K."/>
            <person name="Gryganskyi A."/>
            <person name="Culley D."/>
            <person name="Magnuson J.K."/>
            <person name="James T.Y."/>
            <person name="O'Malley M.A."/>
            <person name="Stajich J.E."/>
            <person name="Spatafora J.W."/>
            <person name="Visel A."/>
            <person name="Grigoriev I.V."/>
        </authorList>
    </citation>
    <scope>NUCLEOTIDE SEQUENCE [LARGE SCALE GENOMIC DNA]</scope>
    <source>
        <strain evidence="2 3">PL171</strain>
    </source>
</reference>
<dbReference type="InterPro" id="IPR013320">
    <property type="entry name" value="ConA-like_dom_sf"/>
</dbReference>
<proteinExistence type="predicted"/>
<dbReference type="STRING" id="765915.A0A1Y2HN15"/>
<dbReference type="PROSITE" id="PS50188">
    <property type="entry name" value="B302_SPRY"/>
    <property type="match status" value="1"/>
</dbReference>
<dbReference type="InterPro" id="IPR003877">
    <property type="entry name" value="SPRY_dom"/>
</dbReference>
<dbReference type="AlphaFoldDB" id="A0A1Y2HN15"/>
<sequence length="105" mass="11155">AHVAVGVAFGPYPPFRLPGWSHWSTSYASHNGFLYTGSSATGQAYGPRFGQGDVVGVGVETTSRCVFFTVNGKRLQMAVELPPGKEAVYPTVGATGTCEFEYNFG</sequence>
<gene>
    <name evidence="2" type="ORF">BCR44DRAFT_1381612</name>
</gene>
<dbReference type="SUPFAM" id="SSF49899">
    <property type="entry name" value="Concanavalin A-like lectins/glucanases"/>
    <property type="match status" value="1"/>
</dbReference>
<evidence type="ECO:0000259" key="1">
    <source>
        <dbReference type="PROSITE" id="PS50188"/>
    </source>
</evidence>
<feature type="non-terminal residue" evidence="2">
    <location>
        <position position="1"/>
    </location>
</feature>
<accession>A0A1Y2HN15</accession>
<dbReference type="Proteomes" id="UP000193411">
    <property type="component" value="Unassembled WGS sequence"/>
</dbReference>
<protein>
    <recommendedName>
        <fullName evidence="1">B30.2/SPRY domain-containing protein</fullName>
    </recommendedName>
</protein>
<keyword evidence="3" id="KW-1185">Reference proteome</keyword>
<evidence type="ECO:0000313" key="3">
    <source>
        <dbReference type="Proteomes" id="UP000193411"/>
    </source>
</evidence>
<dbReference type="Gene3D" id="2.60.120.920">
    <property type="match status" value="1"/>
</dbReference>
<dbReference type="Pfam" id="PF00622">
    <property type="entry name" value="SPRY"/>
    <property type="match status" value="1"/>
</dbReference>
<dbReference type="InterPro" id="IPR001870">
    <property type="entry name" value="B30.2/SPRY"/>
</dbReference>
<dbReference type="InterPro" id="IPR050618">
    <property type="entry name" value="Ubq-SigPath_Reg"/>
</dbReference>
<organism evidence="2 3">
    <name type="scientific">Catenaria anguillulae PL171</name>
    <dbReference type="NCBI Taxonomy" id="765915"/>
    <lineage>
        <taxon>Eukaryota</taxon>
        <taxon>Fungi</taxon>
        <taxon>Fungi incertae sedis</taxon>
        <taxon>Blastocladiomycota</taxon>
        <taxon>Blastocladiomycetes</taxon>
        <taxon>Blastocladiales</taxon>
        <taxon>Catenariaceae</taxon>
        <taxon>Catenaria</taxon>
    </lineage>
</organism>
<dbReference type="InterPro" id="IPR043136">
    <property type="entry name" value="B30.2/SPRY_sf"/>
</dbReference>
<dbReference type="OrthoDB" id="258495at2759"/>
<dbReference type="PANTHER" id="PTHR12864">
    <property type="entry name" value="RAN BINDING PROTEIN 9-RELATED"/>
    <property type="match status" value="1"/>
</dbReference>
<comment type="caution">
    <text evidence="2">The sequence shown here is derived from an EMBL/GenBank/DDBJ whole genome shotgun (WGS) entry which is preliminary data.</text>
</comment>